<keyword evidence="7 8" id="KW-0067">ATP-binding</keyword>
<feature type="binding site" evidence="8">
    <location>
        <position position="142"/>
    </location>
    <ligand>
        <name>substrate</name>
    </ligand>
</feature>
<dbReference type="Pfam" id="PF00696">
    <property type="entry name" value="AA_kinase"/>
    <property type="match status" value="1"/>
</dbReference>
<dbReference type="GO" id="GO:0055129">
    <property type="term" value="P:L-proline biosynthetic process"/>
    <property type="evidence" value="ECO:0007669"/>
    <property type="project" value="UniProtKB-UniRule"/>
</dbReference>
<keyword evidence="5 8" id="KW-0547">Nucleotide-binding</keyword>
<dbReference type="EMBL" id="MQVS01000012">
    <property type="protein sequence ID" value="OKL50973.1"/>
    <property type="molecule type" value="Genomic_DNA"/>
</dbReference>
<dbReference type="InterPro" id="IPR019797">
    <property type="entry name" value="Glutamate_5-kinase_CS"/>
</dbReference>
<dbReference type="CDD" id="cd04242">
    <property type="entry name" value="AAK_G5K_ProB"/>
    <property type="match status" value="1"/>
</dbReference>
<dbReference type="NCBIfam" id="TIGR01027">
    <property type="entry name" value="proB"/>
    <property type="match status" value="1"/>
</dbReference>
<dbReference type="STRING" id="52770.BSZ40_09825"/>
<dbReference type="InterPro" id="IPR001057">
    <property type="entry name" value="Glu/AcGlu_kinase"/>
</dbReference>
<dbReference type="AlphaFoldDB" id="A0A1Q5PTS2"/>
<proteinExistence type="inferred from homology"/>
<name>A0A1Q5PTS2_9ACTO</name>
<dbReference type="InterPro" id="IPR005715">
    <property type="entry name" value="Glu_5kinase/COase_Synthase"/>
</dbReference>
<dbReference type="FunFam" id="3.40.1160.10:FF:000018">
    <property type="entry name" value="Glutamate 5-kinase"/>
    <property type="match status" value="1"/>
</dbReference>
<dbReference type="Proteomes" id="UP000185612">
    <property type="component" value="Unassembled WGS sequence"/>
</dbReference>
<dbReference type="GO" id="GO:0005829">
    <property type="term" value="C:cytosol"/>
    <property type="evidence" value="ECO:0007669"/>
    <property type="project" value="TreeGrafter"/>
</dbReference>
<evidence type="ECO:0000313" key="10">
    <source>
        <dbReference type="EMBL" id="OKL50973.1"/>
    </source>
</evidence>
<feature type="binding site" evidence="8">
    <location>
        <begin position="174"/>
        <end position="175"/>
    </location>
    <ligand>
        <name>ATP</name>
        <dbReference type="ChEBI" id="CHEBI:30616"/>
    </ligand>
</feature>
<keyword evidence="3 8" id="KW-0641">Proline biosynthesis</keyword>
<evidence type="ECO:0000256" key="1">
    <source>
        <dbReference type="ARBA" id="ARBA00022490"/>
    </source>
</evidence>
<protein>
    <recommendedName>
        <fullName evidence="8">Glutamate 5-kinase</fullName>
        <ecNumber evidence="8">2.7.2.11</ecNumber>
    </recommendedName>
    <alternativeName>
        <fullName evidence="8">Gamma-glutamyl kinase</fullName>
        <shortName evidence="8">GK</shortName>
    </alternativeName>
</protein>
<feature type="binding site" evidence="8">
    <location>
        <position position="55"/>
    </location>
    <ligand>
        <name>substrate</name>
    </ligand>
</feature>
<keyword evidence="1 8" id="KW-0963">Cytoplasm</keyword>
<dbReference type="SUPFAM" id="SSF53633">
    <property type="entry name" value="Carbamate kinase-like"/>
    <property type="match status" value="1"/>
</dbReference>
<accession>A0A1Q5PTS2</accession>
<dbReference type="Gene3D" id="3.40.1160.10">
    <property type="entry name" value="Acetylglutamate kinase-like"/>
    <property type="match status" value="1"/>
</dbReference>
<comment type="catalytic activity">
    <reaction evidence="8">
        <text>L-glutamate + ATP = L-glutamyl 5-phosphate + ADP</text>
        <dbReference type="Rhea" id="RHEA:14877"/>
        <dbReference type="ChEBI" id="CHEBI:29985"/>
        <dbReference type="ChEBI" id="CHEBI:30616"/>
        <dbReference type="ChEBI" id="CHEBI:58274"/>
        <dbReference type="ChEBI" id="CHEBI:456216"/>
        <dbReference type="EC" id="2.7.2.11"/>
    </reaction>
</comment>
<feature type="binding site" evidence="8">
    <location>
        <position position="154"/>
    </location>
    <ligand>
        <name>substrate</name>
    </ligand>
</feature>
<evidence type="ECO:0000256" key="2">
    <source>
        <dbReference type="ARBA" id="ARBA00022605"/>
    </source>
</evidence>
<dbReference type="Gene3D" id="2.30.130.10">
    <property type="entry name" value="PUA domain"/>
    <property type="match status" value="1"/>
</dbReference>
<dbReference type="PANTHER" id="PTHR43654:SF1">
    <property type="entry name" value="ISOPENTENYL PHOSPHATE KINASE"/>
    <property type="match status" value="1"/>
</dbReference>
<dbReference type="GO" id="GO:0003723">
    <property type="term" value="F:RNA binding"/>
    <property type="evidence" value="ECO:0007669"/>
    <property type="project" value="InterPro"/>
</dbReference>
<dbReference type="HAMAP" id="MF_00456">
    <property type="entry name" value="ProB"/>
    <property type="match status" value="1"/>
</dbReference>
<dbReference type="PANTHER" id="PTHR43654">
    <property type="entry name" value="GLUTAMATE 5-KINASE"/>
    <property type="match status" value="1"/>
</dbReference>
<evidence type="ECO:0000256" key="8">
    <source>
        <dbReference type="HAMAP-Rule" id="MF_00456"/>
    </source>
</evidence>
<gene>
    <name evidence="8" type="primary">proB</name>
    <name evidence="10" type="ORF">BSZ40_09825</name>
</gene>
<dbReference type="GO" id="GO:0004349">
    <property type="term" value="F:glutamate 5-kinase activity"/>
    <property type="evidence" value="ECO:0007669"/>
    <property type="project" value="UniProtKB-UniRule"/>
</dbReference>
<keyword evidence="11" id="KW-1185">Reference proteome</keyword>
<keyword evidence="4 8" id="KW-0808">Transferase</keyword>
<evidence type="ECO:0000256" key="3">
    <source>
        <dbReference type="ARBA" id="ARBA00022650"/>
    </source>
</evidence>
<dbReference type="OrthoDB" id="9804434at2"/>
<comment type="similarity">
    <text evidence="8">Belongs to the glutamate 5-kinase family.</text>
</comment>
<reference evidence="11" key="1">
    <citation type="submission" date="2016-12" db="EMBL/GenBank/DDBJ databases">
        <authorList>
            <person name="Meng X."/>
        </authorList>
    </citation>
    <scope>NUCLEOTIDE SEQUENCE [LARGE SCALE GENOMIC DNA]</scope>
    <source>
        <strain evidence="11">DSM 20732</strain>
    </source>
</reference>
<dbReference type="EC" id="2.7.2.11" evidence="8"/>
<sequence>MSRPAVPNAARIVVKIGSSSLTRPDGRLDLNRLDDIATAVSRARRAGQAPVIISSGAMAAGRGRLALPTRPKDLATAQAVASVGQSVLMAHWRDAFASHGLQVAQVLLTAHDLHVRSHYTNATQALEKLLALGVVPIVNENDAVATEEIRFGDNDRLSMLVAQLLHADVLLLLTDVDGLYDRPPSRPGARRIEVVRGPADLAELDVTGRGSDLGTGGMVSKTAAASAAAAAGIAVVLTSADQLAAALAGHSVGTWFEPTGRHGGNRRAWVAHAAPSAGTVWLDAGATRAVVGDHRSLLAPGITQVDGRFAAGDVVELAAPDGTVVGRGISAYGADDVRALLSTGPGEAARPVVHRDDLALF</sequence>
<comment type="subcellular location">
    <subcellularLocation>
        <location evidence="8">Cytoplasm</location>
    </subcellularLocation>
</comment>
<dbReference type="InterPro" id="IPR036974">
    <property type="entry name" value="PUA_sf"/>
</dbReference>
<dbReference type="InterPro" id="IPR036393">
    <property type="entry name" value="AceGlu_kinase-like_sf"/>
</dbReference>
<evidence type="ECO:0000313" key="11">
    <source>
        <dbReference type="Proteomes" id="UP000185612"/>
    </source>
</evidence>
<dbReference type="InterPro" id="IPR041739">
    <property type="entry name" value="G5K_ProB"/>
</dbReference>
<dbReference type="UniPathway" id="UPA00098">
    <property type="reaction ID" value="UER00359"/>
</dbReference>
<dbReference type="PIRSF" id="PIRSF000729">
    <property type="entry name" value="GK"/>
    <property type="match status" value="1"/>
</dbReference>
<dbReference type="InParanoid" id="A0A1Q5PTS2"/>
<keyword evidence="2 8" id="KW-0028">Amino-acid biosynthesis</keyword>
<dbReference type="PRINTS" id="PR00474">
    <property type="entry name" value="GLU5KINASE"/>
</dbReference>
<evidence type="ECO:0000256" key="4">
    <source>
        <dbReference type="ARBA" id="ARBA00022679"/>
    </source>
</evidence>
<keyword evidence="6 8" id="KW-0418">Kinase</keyword>
<dbReference type="InterPro" id="IPR002478">
    <property type="entry name" value="PUA"/>
</dbReference>
<feature type="binding site" evidence="8">
    <location>
        <position position="15"/>
    </location>
    <ligand>
        <name>ATP</name>
        <dbReference type="ChEBI" id="CHEBI:30616"/>
    </ligand>
</feature>
<dbReference type="InterPro" id="IPR015947">
    <property type="entry name" value="PUA-like_sf"/>
</dbReference>
<evidence type="ECO:0000256" key="7">
    <source>
        <dbReference type="ARBA" id="ARBA00022840"/>
    </source>
</evidence>
<dbReference type="InterPro" id="IPR011529">
    <property type="entry name" value="Glu_5kinase"/>
</dbReference>
<dbReference type="PROSITE" id="PS50890">
    <property type="entry name" value="PUA"/>
    <property type="match status" value="1"/>
</dbReference>
<feature type="domain" description="PUA" evidence="9">
    <location>
        <begin position="278"/>
        <end position="359"/>
    </location>
</feature>
<evidence type="ECO:0000256" key="6">
    <source>
        <dbReference type="ARBA" id="ARBA00022777"/>
    </source>
</evidence>
<organism evidence="10 11">
    <name type="scientific">Buchananella hordeovulneris</name>
    <dbReference type="NCBI Taxonomy" id="52770"/>
    <lineage>
        <taxon>Bacteria</taxon>
        <taxon>Bacillati</taxon>
        <taxon>Actinomycetota</taxon>
        <taxon>Actinomycetes</taxon>
        <taxon>Actinomycetales</taxon>
        <taxon>Actinomycetaceae</taxon>
        <taxon>Buchananella</taxon>
    </lineage>
</organism>
<dbReference type="FunCoup" id="A0A1Q5PTS2">
    <property type="interactions" value="104"/>
</dbReference>
<dbReference type="Pfam" id="PF01472">
    <property type="entry name" value="PUA"/>
    <property type="match status" value="1"/>
</dbReference>
<evidence type="ECO:0000256" key="5">
    <source>
        <dbReference type="ARBA" id="ARBA00022741"/>
    </source>
</evidence>
<dbReference type="CDD" id="cd21157">
    <property type="entry name" value="PUA_G5K"/>
    <property type="match status" value="1"/>
</dbReference>
<feature type="binding site" evidence="8">
    <location>
        <begin position="215"/>
        <end position="221"/>
    </location>
    <ligand>
        <name>ATP</name>
        <dbReference type="ChEBI" id="CHEBI:30616"/>
    </ligand>
</feature>
<dbReference type="InterPro" id="IPR001048">
    <property type="entry name" value="Asp/Glu/Uridylate_kinase"/>
</dbReference>
<comment type="pathway">
    <text evidence="8">Amino-acid biosynthesis; L-proline biosynthesis; L-glutamate 5-semialdehyde from L-glutamate: step 1/2.</text>
</comment>
<evidence type="ECO:0000259" key="9">
    <source>
        <dbReference type="SMART" id="SM00359"/>
    </source>
</evidence>
<dbReference type="SMART" id="SM00359">
    <property type="entry name" value="PUA"/>
    <property type="match status" value="1"/>
</dbReference>
<dbReference type="GO" id="GO:0005524">
    <property type="term" value="F:ATP binding"/>
    <property type="evidence" value="ECO:0007669"/>
    <property type="project" value="UniProtKB-KW"/>
</dbReference>
<dbReference type="PROSITE" id="PS00902">
    <property type="entry name" value="GLUTAMATE_5_KINASE"/>
    <property type="match status" value="1"/>
</dbReference>
<comment type="caution">
    <text evidence="10">The sequence shown here is derived from an EMBL/GenBank/DDBJ whole genome shotgun (WGS) entry which is preliminary data.</text>
</comment>
<comment type="function">
    <text evidence="8">Catalyzes the transfer of a phosphate group to glutamate to form L-glutamate 5-phosphate.</text>
</comment>
<dbReference type="SUPFAM" id="SSF88697">
    <property type="entry name" value="PUA domain-like"/>
    <property type="match status" value="1"/>
</dbReference>